<organism evidence="1 2">
    <name type="scientific">Araneus ventricosus</name>
    <name type="common">Orbweaver spider</name>
    <name type="synonym">Epeira ventricosa</name>
    <dbReference type="NCBI Taxonomy" id="182803"/>
    <lineage>
        <taxon>Eukaryota</taxon>
        <taxon>Metazoa</taxon>
        <taxon>Ecdysozoa</taxon>
        <taxon>Arthropoda</taxon>
        <taxon>Chelicerata</taxon>
        <taxon>Arachnida</taxon>
        <taxon>Araneae</taxon>
        <taxon>Araneomorphae</taxon>
        <taxon>Entelegynae</taxon>
        <taxon>Araneoidea</taxon>
        <taxon>Araneidae</taxon>
        <taxon>Araneus</taxon>
    </lineage>
</organism>
<dbReference type="OrthoDB" id="7607518at2759"/>
<keyword evidence="2" id="KW-1185">Reference proteome</keyword>
<evidence type="ECO:0000313" key="1">
    <source>
        <dbReference type="EMBL" id="GBM77603.1"/>
    </source>
</evidence>
<accession>A0A4Y2IIJ9</accession>
<dbReference type="AlphaFoldDB" id="A0A4Y2IIJ9"/>
<name>A0A4Y2IIJ9_ARAVE</name>
<comment type="caution">
    <text evidence="1">The sequence shown here is derived from an EMBL/GenBank/DDBJ whole genome shotgun (WGS) entry which is preliminary data.</text>
</comment>
<proteinExistence type="predicted"/>
<protein>
    <submittedName>
        <fullName evidence="1">Uncharacterized protein</fullName>
    </submittedName>
</protein>
<dbReference type="Proteomes" id="UP000499080">
    <property type="component" value="Unassembled WGS sequence"/>
</dbReference>
<reference evidence="1 2" key="1">
    <citation type="journal article" date="2019" name="Sci. Rep.">
        <title>Orb-weaving spider Araneus ventricosus genome elucidates the spidroin gene catalogue.</title>
        <authorList>
            <person name="Kono N."/>
            <person name="Nakamura H."/>
            <person name="Ohtoshi R."/>
            <person name="Moran D.A.P."/>
            <person name="Shinohara A."/>
            <person name="Yoshida Y."/>
            <person name="Fujiwara M."/>
            <person name="Mori M."/>
            <person name="Tomita M."/>
            <person name="Arakawa K."/>
        </authorList>
    </citation>
    <scope>NUCLEOTIDE SEQUENCE [LARGE SCALE GENOMIC DNA]</scope>
</reference>
<evidence type="ECO:0000313" key="2">
    <source>
        <dbReference type="Proteomes" id="UP000499080"/>
    </source>
</evidence>
<gene>
    <name evidence="1" type="ORF">AVEN_165630_1</name>
</gene>
<dbReference type="EMBL" id="BGPR01002699">
    <property type="protein sequence ID" value="GBM77603.1"/>
    <property type="molecule type" value="Genomic_DNA"/>
</dbReference>
<sequence>MGSPVGNEIVPLTKIMGLQANNNDIYELVETYNQDLTTEELTEMRCLSQPEVVEESLSNDEEITAKQQSSSEIRERLKAWKNITSYIEKHYPNKAVAMSATNLFNYNAVSHFCYILNFGINKCF</sequence>